<name>A0A1Y0B0Q7_9LAMI</name>
<proteinExistence type="predicted"/>
<dbReference type="AlphaFoldDB" id="A0A1Y0B0Q7"/>
<accession>A0A1Y0B0Q7</accession>
<evidence type="ECO:0000313" key="1">
    <source>
        <dbReference type="EMBL" id="ART30983.1"/>
    </source>
</evidence>
<geneLocation type="mitochondrion" evidence="1"/>
<protein>
    <submittedName>
        <fullName evidence="1">Uncharacterized protein</fullName>
    </submittedName>
</protein>
<reference evidence="1" key="1">
    <citation type="submission" date="2017-03" db="EMBL/GenBank/DDBJ databases">
        <title>The mitochondrial genome of the carnivorous plant Utricularia reniformis (Lentibulariaceae): structure, comparative analysis and evolutionary landmarks.</title>
        <authorList>
            <person name="Silva S.R."/>
            <person name="Alvarenga D.O."/>
            <person name="Michael T.P."/>
            <person name="Miranda V.F.O."/>
            <person name="Varani A.M."/>
        </authorList>
    </citation>
    <scope>NUCLEOTIDE SEQUENCE</scope>
</reference>
<sequence>MMILRLTRLDSNRFALVKPVRTFCSCCSC</sequence>
<dbReference type="EMBL" id="KY774314">
    <property type="protein sequence ID" value="ART30983.1"/>
    <property type="molecule type" value="Genomic_DNA"/>
</dbReference>
<gene>
    <name evidence="1" type="ORF">AEK19_MT0740</name>
</gene>
<keyword evidence="1" id="KW-0496">Mitochondrion</keyword>
<organism evidence="1">
    <name type="scientific">Utricularia reniformis</name>
    <dbReference type="NCBI Taxonomy" id="192314"/>
    <lineage>
        <taxon>Eukaryota</taxon>
        <taxon>Viridiplantae</taxon>
        <taxon>Streptophyta</taxon>
        <taxon>Embryophyta</taxon>
        <taxon>Tracheophyta</taxon>
        <taxon>Spermatophyta</taxon>
        <taxon>Magnoliopsida</taxon>
        <taxon>eudicotyledons</taxon>
        <taxon>Gunneridae</taxon>
        <taxon>Pentapetalae</taxon>
        <taxon>asterids</taxon>
        <taxon>lamiids</taxon>
        <taxon>Lamiales</taxon>
        <taxon>Lentibulariaceae</taxon>
        <taxon>Utricularia</taxon>
    </lineage>
</organism>